<evidence type="ECO:0000313" key="11">
    <source>
        <dbReference type="EMBL" id="KAG7159302.1"/>
    </source>
</evidence>
<proteinExistence type="predicted"/>
<evidence type="ECO:0000256" key="2">
    <source>
        <dbReference type="ARBA" id="ARBA00004760"/>
    </source>
</evidence>
<evidence type="ECO:0000313" key="12">
    <source>
        <dbReference type="Proteomes" id="UP000747542"/>
    </source>
</evidence>
<comment type="subcellular location">
    <subcellularLocation>
        <location evidence="1">Membrane</location>
        <topology evidence="1">Multi-pass membrane protein</topology>
    </subcellularLocation>
</comment>
<gene>
    <name evidence="11" type="primary">CERS6-L3</name>
    <name evidence="11" type="ORF">Hamer_G021248</name>
</gene>
<keyword evidence="12" id="KW-1185">Reference proteome</keyword>
<comment type="pathway">
    <text evidence="2">Lipid metabolism; sphingolipid metabolism.</text>
</comment>
<dbReference type="PANTHER" id="PTHR12560:SF0">
    <property type="entry name" value="LD18904P"/>
    <property type="match status" value="1"/>
</dbReference>
<dbReference type="Pfam" id="PF03798">
    <property type="entry name" value="TRAM_LAG1_CLN8"/>
    <property type="match status" value="1"/>
</dbReference>
<accession>A0A8J5JIX8</accession>
<dbReference type="EMBL" id="JAHLQT010033646">
    <property type="protein sequence ID" value="KAG7159302.1"/>
    <property type="molecule type" value="Genomic_DNA"/>
</dbReference>
<feature type="region of interest" description="Disordered" evidence="8">
    <location>
        <begin position="354"/>
        <end position="373"/>
    </location>
</feature>
<evidence type="ECO:0000256" key="9">
    <source>
        <dbReference type="SAM" id="Phobius"/>
    </source>
</evidence>
<dbReference type="PROSITE" id="PS50922">
    <property type="entry name" value="TLC"/>
    <property type="match status" value="1"/>
</dbReference>
<feature type="transmembrane region" description="Helical" evidence="9">
    <location>
        <begin position="320"/>
        <end position="344"/>
    </location>
</feature>
<evidence type="ECO:0000256" key="1">
    <source>
        <dbReference type="ARBA" id="ARBA00004141"/>
    </source>
</evidence>
<dbReference type="SMART" id="SM00724">
    <property type="entry name" value="TLC"/>
    <property type="match status" value="1"/>
</dbReference>
<evidence type="ECO:0000256" key="3">
    <source>
        <dbReference type="ARBA" id="ARBA00004991"/>
    </source>
</evidence>
<name>A0A8J5JIX8_HOMAM</name>
<dbReference type="GO" id="GO:0046513">
    <property type="term" value="P:ceramide biosynthetic process"/>
    <property type="evidence" value="ECO:0007669"/>
    <property type="project" value="InterPro"/>
</dbReference>
<keyword evidence="4 7" id="KW-0812">Transmembrane</keyword>
<dbReference type="GO" id="GO:0016020">
    <property type="term" value="C:membrane"/>
    <property type="evidence" value="ECO:0007669"/>
    <property type="project" value="UniProtKB-SubCell"/>
</dbReference>
<evidence type="ECO:0000256" key="5">
    <source>
        <dbReference type="ARBA" id="ARBA00022989"/>
    </source>
</evidence>
<dbReference type="UniPathway" id="UPA00222"/>
<protein>
    <submittedName>
        <fullName evidence="11">Ceramide synthase 6-like 3</fullName>
    </submittedName>
</protein>
<evidence type="ECO:0000256" key="4">
    <source>
        <dbReference type="ARBA" id="ARBA00022692"/>
    </source>
</evidence>
<dbReference type="Proteomes" id="UP000747542">
    <property type="component" value="Unassembled WGS sequence"/>
</dbReference>
<dbReference type="PIRSF" id="PIRSF005225">
    <property type="entry name" value="LAG1_LAC1"/>
    <property type="match status" value="1"/>
</dbReference>
<reference evidence="11" key="1">
    <citation type="journal article" date="2021" name="Sci. Adv.">
        <title>The American lobster genome reveals insights on longevity, neural, and immune adaptations.</title>
        <authorList>
            <person name="Polinski J.M."/>
            <person name="Zimin A.V."/>
            <person name="Clark K.F."/>
            <person name="Kohn A.B."/>
            <person name="Sadowski N."/>
            <person name="Timp W."/>
            <person name="Ptitsyn A."/>
            <person name="Khanna P."/>
            <person name="Romanova D.Y."/>
            <person name="Williams P."/>
            <person name="Greenwood S.J."/>
            <person name="Moroz L.L."/>
            <person name="Walt D.R."/>
            <person name="Bodnar A.G."/>
        </authorList>
    </citation>
    <scope>NUCLEOTIDE SEQUENCE</scope>
    <source>
        <strain evidence="11">GMGI-L3</strain>
    </source>
</reference>
<feature type="domain" description="TLC" evidence="10">
    <location>
        <begin position="144"/>
        <end position="348"/>
    </location>
</feature>
<evidence type="ECO:0000256" key="7">
    <source>
        <dbReference type="PROSITE-ProRule" id="PRU00205"/>
    </source>
</evidence>
<evidence type="ECO:0000259" key="10">
    <source>
        <dbReference type="PROSITE" id="PS50922"/>
    </source>
</evidence>
<dbReference type="GO" id="GO:0050291">
    <property type="term" value="F:sphingosine N-acyltransferase activity"/>
    <property type="evidence" value="ECO:0007669"/>
    <property type="project" value="InterPro"/>
</dbReference>
<feature type="transmembrane region" description="Helical" evidence="9">
    <location>
        <begin position="148"/>
        <end position="169"/>
    </location>
</feature>
<feature type="transmembrane region" description="Helical" evidence="9">
    <location>
        <begin position="195"/>
        <end position="214"/>
    </location>
</feature>
<keyword evidence="6 7" id="KW-0472">Membrane</keyword>
<feature type="transmembrane region" description="Helical" evidence="9">
    <location>
        <begin position="226"/>
        <end position="242"/>
    </location>
</feature>
<comment type="pathway">
    <text evidence="3">Sphingolipid metabolism.</text>
</comment>
<dbReference type="OrthoDB" id="537032at2759"/>
<sequence>MTQYFTNNTMMGEYIRQVSDAFWRPDFWLPFGLRWEDLQSTGDLQLAEFSDVWTYPLLFSIIFVLIQHLILEPLVLSPLARAAGISNWRPPPPPPNTALEVVFLQHGSIAPEAVLMKASRTSNLSVRQAERWLRARHKATRINKHDMFVNNGVTAIMHSAFCISGWILMYNKPWVWNITLCWQNYPYHNLDVEVWWYYMVILASFWAVTISEIVQPRRKVDGRYKIIFHHLCTVMLLTFSWICHFTRIGTVVLLVHECADIPLLIAKMFKYSGWEKVSNVLFAVFLVLWLVTRCGIYPFWVMPRVFFESTTYMMMPSAYLFFTLLTALLIVNQLWTVLILRVLFKALLQKTPLKEERSTTESEDKDEDTKKDD</sequence>
<comment type="caution">
    <text evidence="11">The sequence shown here is derived from an EMBL/GenBank/DDBJ whole genome shotgun (WGS) entry which is preliminary data.</text>
</comment>
<keyword evidence="5 9" id="KW-1133">Transmembrane helix</keyword>
<organism evidence="11 12">
    <name type="scientific">Homarus americanus</name>
    <name type="common">American lobster</name>
    <dbReference type="NCBI Taxonomy" id="6706"/>
    <lineage>
        <taxon>Eukaryota</taxon>
        <taxon>Metazoa</taxon>
        <taxon>Ecdysozoa</taxon>
        <taxon>Arthropoda</taxon>
        <taxon>Crustacea</taxon>
        <taxon>Multicrustacea</taxon>
        <taxon>Malacostraca</taxon>
        <taxon>Eumalacostraca</taxon>
        <taxon>Eucarida</taxon>
        <taxon>Decapoda</taxon>
        <taxon>Pleocyemata</taxon>
        <taxon>Astacidea</taxon>
        <taxon>Nephropoidea</taxon>
        <taxon>Nephropidae</taxon>
        <taxon>Homarus</taxon>
    </lineage>
</organism>
<feature type="transmembrane region" description="Helical" evidence="9">
    <location>
        <begin position="248"/>
        <end position="266"/>
    </location>
</feature>
<feature type="transmembrane region" description="Helical" evidence="9">
    <location>
        <begin position="278"/>
        <end position="300"/>
    </location>
</feature>
<dbReference type="PANTHER" id="PTHR12560">
    <property type="entry name" value="LONGEVITY ASSURANCE FACTOR 1 LAG1"/>
    <property type="match status" value="1"/>
</dbReference>
<evidence type="ECO:0000256" key="6">
    <source>
        <dbReference type="ARBA" id="ARBA00023136"/>
    </source>
</evidence>
<dbReference type="AlphaFoldDB" id="A0A8J5JIX8"/>
<dbReference type="InterPro" id="IPR016439">
    <property type="entry name" value="Lag1/Lac1-like"/>
</dbReference>
<evidence type="ECO:0000256" key="8">
    <source>
        <dbReference type="SAM" id="MobiDB-lite"/>
    </source>
</evidence>
<dbReference type="InterPro" id="IPR006634">
    <property type="entry name" value="TLC-dom"/>
</dbReference>